<keyword evidence="3" id="KW-0677">Repeat</keyword>
<dbReference type="InterPro" id="IPR011004">
    <property type="entry name" value="Trimer_LpxA-like_sf"/>
</dbReference>
<reference evidence="8 9" key="1">
    <citation type="submission" date="2019-10" db="EMBL/GenBank/DDBJ databases">
        <title>Streptomyces sp. nov., a novel actinobacterium isolated from alkaline environment.</title>
        <authorList>
            <person name="Golinska P."/>
        </authorList>
    </citation>
    <scope>NUCLEOTIDE SEQUENCE [LARGE SCALE GENOMIC DNA]</scope>
    <source>
        <strain evidence="8 9">OF1</strain>
    </source>
</reference>
<dbReference type="GO" id="GO:0005829">
    <property type="term" value="C:cytosol"/>
    <property type="evidence" value="ECO:0007669"/>
    <property type="project" value="TreeGrafter"/>
</dbReference>
<dbReference type="GO" id="GO:0008374">
    <property type="term" value="F:O-acyltransferase activity"/>
    <property type="evidence" value="ECO:0007669"/>
    <property type="project" value="TreeGrafter"/>
</dbReference>
<dbReference type="Proteomes" id="UP000517765">
    <property type="component" value="Unassembled WGS sequence"/>
</dbReference>
<evidence type="ECO:0000313" key="10">
    <source>
        <dbReference type="Proteomes" id="UP000517765"/>
    </source>
</evidence>
<dbReference type="PROSITE" id="PS00101">
    <property type="entry name" value="HEXAPEP_TRANSFERASES"/>
    <property type="match status" value="1"/>
</dbReference>
<evidence type="ECO:0000256" key="4">
    <source>
        <dbReference type="ARBA" id="ARBA00023315"/>
    </source>
</evidence>
<dbReference type="Gene3D" id="2.160.10.10">
    <property type="entry name" value="Hexapeptide repeat proteins"/>
    <property type="match status" value="1"/>
</dbReference>
<comment type="caution">
    <text evidence="8">The sequence shown here is derived from an EMBL/GenBank/DDBJ whole genome shotgun (WGS) entry which is preliminary data.</text>
</comment>
<keyword evidence="9" id="KW-1185">Reference proteome</keyword>
<evidence type="ECO:0000313" key="7">
    <source>
        <dbReference type="EMBL" id="MBB1259576.1"/>
    </source>
</evidence>
<feature type="domain" description="Maltose/galactoside acetyltransferase" evidence="5">
    <location>
        <begin position="1"/>
        <end position="52"/>
    </location>
</feature>
<dbReference type="OrthoDB" id="2643438at2"/>
<dbReference type="PANTHER" id="PTHR23416:SF23">
    <property type="entry name" value="ACETYLTRANSFERASE C18B11.09C-RELATED"/>
    <property type="match status" value="1"/>
</dbReference>
<dbReference type="PANTHER" id="PTHR23416">
    <property type="entry name" value="SIALIC ACID SYNTHASE-RELATED"/>
    <property type="match status" value="1"/>
</dbReference>
<reference evidence="10 11" key="2">
    <citation type="submission" date="2020-05" db="EMBL/GenBank/DDBJ databases">
        <title>Classification of alakaliphilic streptomycetes isolated from an alkaline soil next to Lonar Crater, India and a proposal for the recognition of Streptomyces alkaliterrae sp. nov.</title>
        <authorList>
            <person name="Golinska P."/>
        </authorList>
    </citation>
    <scope>NUCLEOTIDE SEQUENCE [LARGE SCALE GENOMIC DNA]</scope>
    <source>
        <strain evidence="11">OF3</strain>
        <strain evidence="10">OF8</strain>
    </source>
</reference>
<name>A0A5P0YL73_9ACTN</name>
<evidence type="ECO:0000256" key="1">
    <source>
        <dbReference type="ARBA" id="ARBA00007274"/>
    </source>
</evidence>
<dbReference type="SMART" id="SM01266">
    <property type="entry name" value="Mac"/>
    <property type="match status" value="1"/>
</dbReference>
<proteinExistence type="inferred from homology"/>
<evidence type="ECO:0000313" key="6">
    <source>
        <dbReference type="EMBL" id="MBB1253300.1"/>
    </source>
</evidence>
<protein>
    <submittedName>
        <fullName evidence="8">Sugar O-acetyltransferase</fullName>
    </submittedName>
</protein>
<evidence type="ECO:0000313" key="8">
    <source>
        <dbReference type="EMBL" id="MQS00998.1"/>
    </source>
</evidence>
<evidence type="ECO:0000313" key="11">
    <source>
        <dbReference type="Proteomes" id="UP000525686"/>
    </source>
</evidence>
<dbReference type="GO" id="GO:0016407">
    <property type="term" value="F:acetyltransferase activity"/>
    <property type="evidence" value="ECO:0007669"/>
    <property type="project" value="InterPro"/>
</dbReference>
<dbReference type="Proteomes" id="UP000525686">
    <property type="component" value="Unassembled WGS sequence"/>
</dbReference>
<comment type="similarity">
    <text evidence="1">Belongs to the transferase hexapeptide repeat family.</text>
</comment>
<evidence type="ECO:0000259" key="5">
    <source>
        <dbReference type="SMART" id="SM01266"/>
    </source>
</evidence>
<dbReference type="EMBL" id="JABJWZ010000046">
    <property type="protein sequence ID" value="MBB1253300.1"/>
    <property type="molecule type" value="Genomic_DNA"/>
</dbReference>
<dbReference type="InterPro" id="IPR018357">
    <property type="entry name" value="Hexapep_transf_CS"/>
</dbReference>
<dbReference type="InterPro" id="IPR024688">
    <property type="entry name" value="Mac_dom"/>
</dbReference>
<dbReference type="FunFam" id="2.160.10.10:FF:000025">
    <property type="entry name" value="Hexapeptide-repeat containing-acetyltransferase"/>
    <property type="match status" value="1"/>
</dbReference>
<reference evidence="6" key="3">
    <citation type="journal article" name="Syst. Appl. Microbiol.">
        <title>Streptomyces alkaliterrae sp. nov., isolated from an alkaline soil, and emended descriptions of Streptomyces alkaliphilus, Streptomyces calidiresistens and Streptomyces durbertensis.</title>
        <authorList>
            <person name="Swiecimska M."/>
            <person name="Golinska P."/>
            <person name="Nouioui I."/>
            <person name="Wypij M."/>
            <person name="Rai M."/>
            <person name="Sangal V."/>
            <person name="Goodfellow M."/>
        </authorList>
    </citation>
    <scope>NUCLEOTIDE SEQUENCE</scope>
    <source>
        <strain evidence="6">OF3</strain>
        <strain evidence="7">OF8</strain>
    </source>
</reference>
<dbReference type="Proteomes" id="UP000320857">
    <property type="component" value="Unassembled WGS sequence"/>
</dbReference>
<keyword evidence="2 8" id="KW-0808">Transferase</keyword>
<dbReference type="CDD" id="cd03357">
    <property type="entry name" value="LbH_MAT_GAT"/>
    <property type="match status" value="1"/>
</dbReference>
<dbReference type="Pfam" id="PF00132">
    <property type="entry name" value="Hexapep"/>
    <property type="match status" value="1"/>
</dbReference>
<dbReference type="Pfam" id="PF12464">
    <property type="entry name" value="Mac"/>
    <property type="match status" value="1"/>
</dbReference>
<dbReference type="EMBL" id="JABJXA010000058">
    <property type="protein sequence ID" value="MBB1259576.1"/>
    <property type="molecule type" value="Genomic_DNA"/>
</dbReference>
<dbReference type="SUPFAM" id="SSF51161">
    <property type="entry name" value="Trimeric LpxA-like enzymes"/>
    <property type="match status" value="1"/>
</dbReference>
<dbReference type="EMBL" id="VJYK02000021">
    <property type="protein sequence ID" value="MQS00998.1"/>
    <property type="molecule type" value="Genomic_DNA"/>
</dbReference>
<evidence type="ECO:0000313" key="9">
    <source>
        <dbReference type="Proteomes" id="UP000320857"/>
    </source>
</evidence>
<accession>A0A5P0YL73</accession>
<dbReference type="InterPro" id="IPR051159">
    <property type="entry name" value="Hexapeptide_acetyltransf"/>
</dbReference>
<organism evidence="8 9">
    <name type="scientific">Streptomyces alkaliterrae</name>
    <dbReference type="NCBI Taxonomy" id="2213162"/>
    <lineage>
        <taxon>Bacteria</taxon>
        <taxon>Bacillati</taxon>
        <taxon>Actinomycetota</taxon>
        <taxon>Actinomycetes</taxon>
        <taxon>Kitasatosporales</taxon>
        <taxon>Streptomycetaceae</taxon>
        <taxon>Streptomyces</taxon>
    </lineage>
</organism>
<dbReference type="InterPro" id="IPR001451">
    <property type="entry name" value="Hexapep"/>
</dbReference>
<evidence type="ECO:0000256" key="3">
    <source>
        <dbReference type="ARBA" id="ARBA00022737"/>
    </source>
</evidence>
<keyword evidence="4" id="KW-0012">Acyltransferase</keyword>
<sequence>MASGEPYPGFDPAFLPQRQRCMELLDRFNSTALPDFSAREKILRDLLGAVGSGGWVMPRFLCEFGSQIQLGDRVRINFDTMLLDCAPIVVGDDAMIGPGCRLFTGDHDLDPVRRREGWERAGPITLGADVWLGGGTTVLPGVTVGAGTVVGAGSVVTKDLPAGVLAVGNPARIVREL</sequence>
<dbReference type="AlphaFoldDB" id="A0A5P0YL73"/>
<evidence type="ECO:0000256" key="2">
    <source>
        <dbReference type="ARBA" id="ARBA00022679"/>
    </source>
</evidence>
<gene>
    <name evidence="8" type="ORF">FNX44_003730</name>
    <name evidence="6" type="ORF">H3146_07930</name>
    <name evidence="7" type="ORF">H3147_12135</name>
</gene>